<dbReference type="OrthoDB" id="265306at2759"/>
<dbReference type="InterPro" id="IPR018200">
    <property type="entry name" value="USP_CS"/>
</dbReference>
<evidence type="ECO:0000313" key="15">
    <source>
        <dbReference type="Ensembl" id="ENSPREP00000016737.1"/>
    </source>
</evidence>
<feature type="compositionally biased region" description="Low complexity" evidence="13">
    <location>
        <begin position="88"/>
        <end position="105"/>
    </location>
</feature>
<dbReference type="PANTHER" id="PTHR21646">
    <property type="entry name" value="UBIQUITIN CARBOXYL-TERMINAL HYDROLASE"/>
    <property type="match status" value="1"/>
</dbReference>
<evidence type="ECO:0000256" key="6">
    <source>
        <dbReference type="ARBA" id="ARBA00022786"/>
    </source>
</evidence>
<dbReference type="GeneID" id="103474949"/>
<dbReference type="GO" id="GO:0006508">
    <property type="term" value="P:proteolysis"/>
    <property type="evidence" value="ECO:0007669"/>
    <property type="project" value="UniProtKB-KW"/>
</dbReference>
<dbReference type="GO" id="GO:0046872">
    <property type="term" value="F:metal ion binding"/>
    <property type="evidence" value="ECO:0007669"/>
    <property type="project" value="UniProtKB-KW"/>
</dbReference>
<feature type="compositionally biased region" description="Low complexity" evidence="13">
    <location>
        <begin position="42"/>
        <end position="63"/>
    </location>
</feature>
<dbReference type="FunFam" id="3.90.70.10:FF:000024">
    <property type="entry name" value="Ubiquitin carboxyl-terminal hydrolase 2"/>
    <property type="match status" value="1"/>
</dbReference>
<dbReference type="Bgee" id="ENSPREG00000011319">
    <property type="expression patterns" value="Expressed in head and 1 other cell type or tissue"/>
</dbReference>
<comment type="similarity">
    <text evidence="11">Belongs to the peptidase C19 family. USP2 subfamily.</text>
</comment>
<evidence type="ECO:0000256" key="2">
    <source>
        <dbReference type="ARBA" id="ARBA00004556"/>
    </source>
</evidence>
<keyword evidence="9" id="KW-0862">Zinc</keyword>
<comment type="catalytic activity">
    <reaction evidence="1 12">
        <text>Thiol-dependent hydrolysis of ester, thioester, amide, peptide and isopeptide bonds formed by the C-terminal Gly of ubiquitin (a 76-residue protein attached to proteins as an intracellular targeting signal).</text>
        <dbReference type="EC" id="3.4.19.12"/>
    </reaction>
</comment>
<dbReference type="PANTHER" id="PTHR21646:SF17">
    <property type="entry name" value="UBIQUITIN CARBOXYL-TERMINAL HYDROLASE 2"/>
    <property type="match status" value="1"/>
</dbReference>
<evidence type="ECO:0000313" key="16">
    <source>
        <dbReference type="Proteomes" id="UP000242638"/>
    </source>
</evidence>
<dbReference type="Ensembl" id="ENSPRET00000016917.1">
    <property type="protein sequence ID" value="ENSPREP00000016737.1"/>
    <property type="gene ID" value="ENSPREG00000011319.1"/>
</dbReference>
<feature type="region of interest" description="Disordered" evidence="13">
    <location>
        <begin position="1"/>
        <end position="121"/>
    </location>
</feature>
<dbReference type="Proteomes" id="UP000242638">
    <property type="component" value="Unassembled WGS sequence"/>
</dbReference>
<evidence type="ECO:0000256" key="5">
    <source>
        <dbReference type="ARBA" id="ARBA00022723"/>
    </source>
</evidence>
<evidence type="ECO:0000256" key="10">
    <source>
        <dbReference type="ARBA" id="ARBA00023108"/>
    </source>
</evidence>
<keyword evidence="4 12" id="KW-0645">Protease</keyword>
<evidence type="ECO:0000256" key="7">
    <source>
        <dbReference type="ARBA" id="ARBA00022801"/>
    </source>
</evidence>
<evidence type="ECO:0000256" key="4">
    <source>
        <dbReference type="ARBA" id="ARBA00022670"/>
    </source>
</evidence>
<feature type="domain" description="USP" evidence="14">
    <location>
        <begin position="298"/>
        <end position="629"/>
    </location>
</feature>
<dbReference type="Gene3D" id="3.90.70.10">
    <property type="entry name" value="Cysteine proteinases"/>
    <property type="match status" value="1"/>
</dbReference>
<dbReference type="EC" id="3.4.19.12" evidence="12"/>
<feature type="region of interest" description="Disordered" evidence="13">
    <location>
        <begin position="183"/>
        <end position="210"/>
    </location>
</feature>
<dbReference type="CTD" id="494031"/>
<dbReference type="CDD" id="cd02674">
    <property type="entry name" value="Peptidase_C19R"/>
    <property type="match status" value="1"/>
</dbReference>
<dbReference type="PROSITE" id="PS00972">
    <property type="entry name" value="USP_1"/>
    <property type="match status" value="1"/>
</dbReference>
<accession>A0A3P9P4H6</accession>
<dbReference type="RefSeq" id="XP_008424458.1">
    <property type="nucleotide sequence ID" value="XM_008426236.2"/>
</dbReference>
<organism evidence="15 16">
    <name type="scientific">Poecilia reticulata</name>
    <name type="common">Guppy</name>
    <name type="synonym">Acanthophacelus reticulatus</name>
    <dbReference type="NCBI Taxonomy" id="8081"/>
    <lineage>
        <taxon>Eukaryota</taxon>
        <taxon>Metazoa</taxon>
        <taxon>Chordata</taxon>
        <taxon>Craniata</taxon>
        <taxon>Vertebrata</taxon>
        <taxon>Euteleostomi</taxon>
        <taxon>Actinopterygii</taxon>
        <taxon>Neopterygii</taxon>
        <taxon>Teleostei</taxon>
        <taxon>Neoteleostei</taxon>
        <taxon>Acanthomorphata</taxon>
        <taxon>Ovalentaria</taxon>
        <taxon>Atherinomorphae</taxon>
        <taxon>Cyprinodontiformes</taxon>
        <taxon>Poeciliidae</taxon>
        <taxon>Poeciliinae</taxon>
        <taxon>Poecilia</taxon>
    </lineage>
</organism>
<evidence type="ECO:0000256" key="13">
    <source>
        <dbReference type="SAM" id="MobiDB-lite"/>
    </source>
</evidence>
<dbReference type="InterPro" id="IPR050185">
    <property type="entry name" value="Ub_carboxyl-term_hydrolase"/>
</dbReference>
<keyword evidence="5" id="KW-0479">Metal-binding</keyword>
<reference evidence="15" key="2">
    <citation type="submission" date="2025-08" db="UniProtKB">
        <authorList>
            <consortium name="Ensembl"/>
        </authorList>
    </citation>
    <scope>IDENTIFICATION</scope>
    <source>
        <strain evidence="15">Guanapo</strain>
    </source>
</reference>
<comment type="subcellular location">
    <subcellularLocation>
        <location evidence="2">Cytoplasm</location>
        <location evidence="2">Perinuclear region</location>
    </subcellularLocation>
</comment>
<dbReference type="InterPro" id="IPR038765">
    <property type="entry name" value="Papain-like_cys_pep_sf"/>
</dbReference>
<dbReference type="InterPro" id="IPR001394">
    <property type="entry name" value="Peptidase_C19_UCH"/>
</dbReference>
<evidence type="ECO:0000256" key="12">
    <source>
        <dbReference type="RuleBase" id="RU366025"/>
    </source>
</evidence>
<dbReference type="RefSeq" id="XP_008424455.1">
    <property type="nucleotide sequence ID" value="XM_008426233.2"/>
</dbReference>
<feature type="compositionally biased region" description="Low complexity" evidence="13">
    <location>
        <begin position="14"/>
        <end position="26"/>
    </location>
</feature>
<dbReference type="GO" id="GO:0048511">
    <property type="term" value="P:rhythmic process"/>
    <property type="evidence" value="ECO:0007669"/>
    <property type="project" value="UniProtKB-KW"/>
</dbReference>
<dbReference type="GO" id="GO:0016579">
    <property type="term" value="P:protein deubiquitination"/>
    <property type="evidence" value="ECO:0007669"/>
    <property type="project" value="InterPro"/>
</dbReference>
<proteinExistence type="inferred from homology"/>
<dbReference type="RefSeq" id="XP_008424457.1">
    <property type="nucleotide sequence ID" value="XM_008426235.2"/>
</dbReference>
<dbReference type="PROSITE" id="PS00973">
    <property type="entry name" value="USP_2"/>
    <property type="match status" value="1"/>
</dbReference>
<dbReference type="GO" id="GO:0004843">
    <property type="term" value="F:cysteine-type deubiquitinase activity"/>
    <property type="evidence" value="ECO:0007669"/>
    <property type="project" value="UniProtKB-UniRule"/>
</dbReference>
<dbReference type="Pfam" id="PF00443">
    <property type="entry name" value="UCH"/>
    <property type="match status" value="1"/>
</dbReference>
<dbReference type="PROSITE" id="PS50235">
    <property type="entry name" value="USP_3"/>
    <property type="match status" value="1"/>
</dbReference>
<name>A0A3P9P4H6_POERE</name>
<dbReference type="AlphaFoldDB" id="A0A3P9P4H6"/>
<keyword evidence="16" id="KW-1185">Reference proteome</keyword>
<dbReference type="RefSeq" id="XP_008424460.1">
    <property type="nucleotide sequence ID" value="XM_008426238.2"/>
</dbReference>
<evidence type="ECO:0000256" key="8">
    <source>
        <dbReference type="ARBA" id="ARBA00022807"/>
    </source>
</evidence>
<reference evidence="16" key="1">
    <citation type="submission" date="2013-11" db="EMBL/GenBank/DDBJ databases">
        <title>The genomic landscape of the Guanapo guppy.</title>
        <authorList>
            <person name="Kuenstner A."/>
            <person name="Dreyer C."/>
        </authorList>
    </citation>
    <scope>NUCLEOTIDE SEQUENCE</scope>
    <source>
        <strain evidence="16">Guanapo</strain>
    </source>
</reference>
<keyword evidence="7 12" id="KW-0378">Hydrolase</keyword>
<dbReference type="RefSeq" id="XP_008424456.1">
    <property type="nucleotide sequence ID" value="XM_008426234.2"/>
</dbReference>
<evidence type="ECO:0000256" key="11">
    <source>
        <dbReference type="ARBA" id="ARBA00037943"/>
    </source>
</evidence>
<dbReference type="KEGG" id="pret:103474949"/>
<evidence type="ECO:0000256" key="1">
    <source>
        <dbReference type="ARBA" id="ARBA00000707"/>
    </source>
</evidence>
<sequence length="634" mass="70532">MSRVSSTPKRYAGSSYTSHYSSYSPSLTPGLSTYSERDRLSTYRSPNSTSSSGYSSSYLSSSTARGRNYNASSDPDRDRGRTIPRTDILGSSSSILGSSSNSINSRRSESLSRTSVKSYGASGLSGGSAYSGYSSYQSSYLASSPAASSISLNRRKSVSQSDLSRDLSSLSLSDASSSSTSALRSYHSRTKDVPESYDIGSRPGSSSLLRSSTQEAFSSSSSSRAFSSSAWEQSSNGMSDTPSRNSTVTLTSLFKAVCISPWWWICCCRTYEPQTAVPHIVSQPRPVQNNSKSAQGLVGLKNLGNTCFMNSILQCLSNTQSLRDYCLHNSHRRDLNNNSRTNTALMEEFAKLIQIMWTSTSSEAVSPSEFKTQIQRYAPRFVGYNQQDAQEFLRFLLDGLHNEVNRVTVRPRGTVEDFDHLPDEEKGKKMWSKYLEREDSKIVDVFVGQLKSSLTCSHCGFCSTVFDPFWDLSLPIAKKGYGEVSLMDCMRLFTKEDVLDGDEKPTCYRCKARRRCTKKFTIQKFPKILVLHLKRFSEARRTSKLSTFVNFPMKDLDLREFASENSTNAVYNLYAVSNHSGTTMGGHYTAYCRNPSSGEWYTFNDSRVTPMSSSQVRSSDAYVLFYELATSSRM</sequence>
<dbReference type="SUPFAM" id="SSF54001">
    <property type="entry name" value="Cysteine proteinases"/>
    <property type="match status" value="1"/>
</dbReference>
<feature type="compositionally biased region" description="Low complexity" evidence="13">
    <location>
        <begin position="200"/>
        <end position="210"/>
    </location>
</feature>
<evidence type="ECO:0000256" key="9">
    <source>
        <dbReference type="ARBA" id="ARBA00022833"/>
    </source>
</evidence>
<dbReference type="InterPro" id="IPR028889">
    <property type="entry name" value="USP"/>
</dbReference>
<keyword evidence="8 12" id="KW-0788">Thiol protease</keyword>
<evidence type="ECO:0000259" key="14">
    <source>
        <dbReference type="PROSITE" id="PS50235"/>
    </source>
</evidence>
<protein>
    <recommendedName>
        <fullName evidence="12">Ubiquitin carboxyl-terminal hydrolase</fullName>
        <ecNumber evidence="12">3.4.19.12</ecNumber>
    </recommendedName>
</protein>
<dbReference type="STRING" id="8081.ENSPREP00000016737"/>
<dbReference type="GO" id="GO:0048471">
    <property type="term" value="C:perinuclear region of cytoplasm"/>
    <property type="evidence" value="ECO:0007669"/>
    <property type="project" value="UniProtKB-SubCell"/>
</dbReference>
<keyword evidence="3" id="KW-0963">Cytoplasm</keyword>
<keyword evidence="10" id="KW-0090">Biological rhythms</keyword>
<dbReference type="RefSeq" id="XP_008424459.1">
    <property type="nucleotide sequence ID" value="XM_008426237.2"/>
</dbReference>
<dbReference type="GeneTree" id="ENSGT00940000161289"/>
<reference evidence="15" key="3">
    <citation type="submission" date="2025-09" db="UniProtKB">
        <authorList>
            <consortium name="Ensembl"/>
        </authorList>
    </citation>
    <scope>IDENTIFICATION</scope>
    <source>
        <strain evidence="15">Guanapo</strain>
    </source>
</reference>
<evidence type="ECO:0000256" key="3">
    <source>
        <dbReference type="ARBA" id="ARBA00022490"/>
    </source>
</evidence>
<keyword evidence="6 12" id="KW-0833">Ubl conjugation pathway</keyword>